<feature type="chain" id="PRO_5038371182" description="Alternate signal-mediated exported protein, CPF_0494 family" evidence="1">
    <location>
        <begin position="25"/>
        <end position="179"/>
    </location>
</feature>
<dbReference type="NCBIfam" id="TIGR04090">
    <property type="entry name" value="exp_by_SipW_IV"/>
    <property type="match status" value="1"/>
</dbReference>
<dbReference type="AlphaFoldDB" id="A0A845QV61"/>
<dbReference type="Proteomes" id="UP000467132">
    <property type="component" value="Unassembled WGS sequence"/>
</dbReference>
<dbReference type="InterPro" id="IPR022121">
    <property type="entry name" value="Peptidase_M73_camelysin"/>
</dbReference>
<reference evidence="2 3" key="1">
    <citation type="submission" date="2018-08" db="EMBL/GenBank/DDBJ databases">
        <title>Murine metabolic-syndrome-specific gut microbial biobank.</title>
        <authorList>
            <person name="Liu C."/>
        </authorList>
    </citation>
    <scope>NUCLEOTIDE SEQUENCE [LARGE SCALE GENOMIC DNA]</scope>
    <source>
        <strain evidence="2 3">583</strain>
    </source>
</reference>
<sequence>MKKRLIITLSLVAIAILAIGGTMAWFTSTPEAIDNTFKAGTVDIEVNENGFENITNWNPGDETNKDVTVISKGTKKTYVRVQLTPTWSNEMSIDNIELMINDNDWILHDGWYYYKYILEENEETSKLLDSVKLLGEETSNDYQGATFTLNVKAESVQASNDAYKDVWGLTALPSGVEEY</sequence>
<accession>A0A845QV61</accession>
<gene>
    <name evidence="2" type="ORF">D3Z33_03645</name>
</gene>
<organism evidence="2 3">
    <name type="scientific">Senegalia massiliensis</name>
    <dbReference type="NCBI Taxonomy" id="1720316"/>
    <lineage>
        <taxon>Bacteria</taxon>
        <taxon>Bacillati</taxon>
        <taxon>Bacillota</taxon>
        <taxon>Clostridia</taxon>
        <taxon>Eubacteriales</taxon>
        <taxon>Clostridiaceae</taxon>
        <taxon>Senegalia</taxon>
    </lineage>
</organism>
<dbReference type="NCBIfam" id="TIGR04088">
    <property type="entry name" value="cognate_SipW"/>
    <property type="match status" value="1"/>
</dbReference>
<evidence type="ECO:0000313" key="3">
    <source>
        <dbReference type="Proteomes" id="UP000467132"/>
    </source>
</evidence>
<dbReference type="RefSeq" id="WP_160196436.1">
    <property type="nucleotide sequence ID" value="NZ_QXXA01000004.1"/>
</dbReference>
<dbReference type="Pfam" id="PF12389">
    <property type="entry name" value="Peptidase_M73"/>
    <property type="match status" value="1"/>
</dbReference>
<evidence type="ECO:0000313" key="2">
    <source>
        <dbReference type="EMBL" id="NBI05950.1"/>
    </source>
</evidence>
<keyword evidence="1" id="KW-0732">Signal</keyword>
<dbReference type="InterPro" id="IPR023833">
    <property type="entry name" value="Signal_pept_SipW-depend-type"/>
</dbReference>
<comment type="caution">
    <text evidence="2">The sequence shown here is derived from an EMBL/GenBank/DDBJ whole genome shotgun (WGS) entry which is preliminary data.</text>
</comment>
<evidence type="ECO:0008006" key="4">
    <source>
        <dbReference type="Google" id="ProtNLM"/>
    </source>
</evidence>
<dbReference type="OrthoDB" id="2063096at2"/>
<name>A0A845QV61_9CLOT</name>
<dbReference type="InterPro" id="IPR024008">
    <property type="entry name" value="BsaA"/>
</dbReference>
<proteinExistence type="predicted"/>
<protein>
    <recommendedName>
        <fullName evidence="4">Alternate signal-mediated exported protein, CPF_0494 family</fullName>
    </recommendedName>
</protein>
<dbReference type="EMBL" id="QXXA01000004">
    <property type="protein sequence ID" value="NBI05950.1"/>
    <property type="molecule type" value="Genomic_DNA"/>
</dbReference>
<evidence type="ECO:0000256" key="1">
    <source>
        <dbReference type="SAM" id="SignalP"/>
    </source>
</evidence>
<feature type="signal peptide" evidence="1">
    <location>
        <begin position="1"/>
        <end position="24"/>
    </location>
</feature>
<keyword evidence="3" id="KW-1185">Reference proteome</keyword>